<organism evidence="1 2">
    <name type="scientific">Trichonephila clavata</name>
    <name type="common">Joro spider</name>
    <name type="synonym">Nephila clavata</name>
    <dbReference type="NCBI Taxonomy" id="2740835"/>
    <lineage>
        <taxon>Eukaryota</taxon>
        <taxon>Metazoa</taxon>
        <taxon>Ecdysozoa</taxon>
        <taxon>Arthropoda</taxon>
        <taxon>Chelicerata</taxon>
        <taxon>Arachnida</taxon>
        <taxon>Araneae</taxon>
        <taxon>Araneomorphae</taxon>
        <taxon>Entelegynae</taxon>
        <taxon>Araneoidea</taxon>
        <taxon>Nephilidae</taxon>
        <taxon>Trichonephila</taxon>
    </lineage>
</organism>
<dbReference type="Proteomes" id="UP000887116">
    <property type="component" value="Unassembled WGS sequence"/>
</dbReference>
<protein>
    <submittedName>
        <fullName evidence="1">Uncharacterized protein</fullName>
    </submittedName>
</protein>
<dbReference type="EMBL" id="BMAO01035643">
    <property type="protein sequence ID" value="GFR04948.1"/>
    <property type="molecule type" value="Genomic_DNA"/>
</dbReference>
<proteinExistence type="predicted"/>
<gene>
    <name evidence="1" type="ORF">TNCT_236251</name>
</gene>
<dbReference type="AlphaFoldDB" id="A0A8X6GIS9"/>
<evidence type="ECO:0000313" key="1">
    <source>
        <dbReference type="EMBL" id="GFR04948.1"/>
    </source>
</evidence>
<accession>A0A8X6GIS9</accession>
<comment type="caution">
    <text evidence="1">The sequence shown here is derived from an EMBL/GenBank/DDBJ whole genome shotgun (WGS) entry which is preliminary data.</text>
</comment>
<reference evidence="1" key="1">
    <citation type="submission" date="2020-07" db="EMBL/GenBank/DDBJ databases">
        <title>Multicomponent nature underlies the extraordinary mechanical properties of spider dragline silk.</title>
        <authorList>
            <person name="Kono N."/>
            <person name="Nakamura H."/>
            <person name="Mori M."/>
            <person name="Yoshida Y."/>
            <person name="Ohtoshi R."/>
            <person name="Malay A.D."/>
            <person name="Moran D.A.P."/>
            <person name="Tomita M."/>
            <person name="Numata K."/>
            <person name="Arakawa K."/>
        </authorList>
    </citation>
    <scope>NUCLEOTIDE SEQUENCE</scope>
</reference>
<name>A0A8X6GIS9_TRICU</name>
<evidence type="ECO:0000313" key="2">
    <source>
        <dbReference type="Proteomes" id="UP000887116"/>
    </source>
</evidence>
<sequence length="99" mass="11051">MKHRPNRFACPTAIAHDCQKRRARPWAMGIVLQSATGTNTRGKSVACPVRRPLSSPSDSCGRSGFGVNGTEEVRDLNFYNAALNKVRLIFYICPRIKCR</sequence>
<keyword evidence="2" id="KW-1185">Reference proteome</keyword>